<evidence type="ECO:0000313" key="3">
    <source>
        <dbReference type="Proteomes" id="UP000799436"/>
    </source>
</evidence>
<gene>
    <name evidence="2" type="ORF">EJ03DRAFT_323204</name>
</gene>
<proteinExistence type="predicted"/>
<dbReference type="EMBL" id="ML995809">
    <property type="protein sequence ID" value="KAF2773836.1"/>
    <property type="molecule type" value="Genomic_DNA"/>
</dbReference>
<dbReference type="AlphaFoldDB" id="A0A6G1LLU6"/>
<feature type="compositionally biased region" description="Low complexity" evidence="1">
    <location>
        <begin position="11"/>
        <end position="24"/>
    </location>
</feature>
<keyword evidence="3" id="KW-1185">Reference proteome</keyword>
<protein>
    <submittedName>
        <fullName evidence="2">Uncharacterized protein</fullName>
    </submittedName>
</protein>
<evidence type="ECO:0000256" key="1">
    <source>
        <dbReference type="SAM" id="MobiDB-lite"/>
    </source>
</evidence>
<organism evidence="2 3">
    <name type="scientific">Teratosphaeria nubilosa</name>
    <dbReference type="NCBI Taxonomy" id="161662"/>
    <lineage>
        <taxon>Eukaryota</taxon>
        <taxon>Fungi</taxon>
        <taxon>Dikarya</taxon>
        <taxon>Ascomycota</taxon>
        <taxon>Pezizomycotina</taxon>
        <taxon>Dothideomycetes</taxon>
        <taxon>Dothideomycetidae</taxon>
        <taxon>Mycosphaerellales</taxon>
        <taxon>Teratosphaeriaceae</taxon>
        <taxon>Teratosphaeria</taxon>
    </lineage>
</organism>
<name>A0A6G1LLU6_9PEZI</name>
<evidence type="ECO:0000313" key="2">
    <source>
        <dbReference type="EMBL" id="KAF2773836.1"/>
    </source>
</evidence>
<reference evidence="2" key="1">
    <citation type="journal article" date="2020" name="Stud. Mycol.">
        <title>101 Dothideomycetes genomes: a test case for predicting lifestyles and emergence of pathogens.</title>
        <authorList>
            <person name="Haridas S."/>
            <person name="Albert R."/>
            <person name="Binder M."/>
            <person name="Bloem J."/>
            <person name="Labutti K."/>
            <person name="Salamov A."/>
            <person name="Andreopoulos B."/>
            <person name="Baker S."/>
            <person name="Barry K."/>
            <person name="Bills G."/>
            <person name="Bluhm B."/>
            <person name="Cannon C."/>
            <person name="Castanera R."/>
            <person name="Culley D."/>
            <person name="Daum C."/>
            <person name="Ezra D."/>
            <person name="Gonzalez J."/>
            <person name="Henrissat B."/>
            <person name="Kuo A."/>
            <person name="Liang C."/>
            <person name="Lipzen A."/>
            <person name="Lutzoni F."/>
            <person name="Magnuson J."/>
            <person name="Mondo S."/>
            <person name="Nolan M."/>
            <person name="Ohm R."/>
            <person name="Pangilinan J."/>
            <person name="Park H.-J."/>
            <person name="Ramirez L."/>
            <person name="Alfaro M."/>
            <person name="Sun H."/>
            <person name="Tritt A."/>
            <person name="Yoshinaga Y."/>
            <person name="Zwiers L.-H."/>
            <person name="Turgeon B."/>
            <person name="Goodwin S."/>
            <person name="Spatafora J."/>
            <person name="Crous P."/>
            <person name="Grigoriev I."/>
        </authorList>
    </citation>
    <scope>NUCLEOTIDE SEQUENCE</scope>
    <source>
        <strain evidence="2">CBS 116005</strain>
    </source>
</reference>
<accession>A0A6G1LLU6</accession>
<feature type="region of interest" description="Disordered" evidence="1">
    <location>
        <begin position="1"/>
        <end position="56"/>
    </location>
</feature>
<dbReference type="OrthoDB" id="3897346at2759"/>
<dbReference type="Proteomes" id="UP000799436">
    <property type="component" value="Unassembled WGS sequence"/>
</dbReference>
<sequence>MAIGEEVSDQRSSSPSRPVADSSDTYATASDPSQSLGRSDSTSFVTASQQDTGNSRDAIFESEENGEVVIVYVDSDSELSELGETPDVPEDLQRLLRYQAREQEAPTVCQCESWCNCPPKYLSYPPRYLSNPTLDTHMDGVPMSAIRSTLESPGVVDNMDAAEQSQRTQMYQQVYAALRSVQSARETKDEEGAFIRTVQTLAHQILDASSQSTPERPRPTETALRILEVLRSKNKGKVDDDGKTKDDGRVANGGNATGMVWDFIEAAAAGHPDMMLQLRDLLPADALEDLGMDKVTEGDLRREMVATLPFERSR</sequence>
<feature type="compositionally biased region" description="Polar residues" evidence="1">
    <location>
        <begin position="25"/>
        <end position="55"/>
    </location>
</feature>